<feature type="domain" description="Solute-binding protein family 3/N-terminal" evidence="6">
    <location>
        <begin position="26"/>
        <end position="251"/>
    </location>
</feature>
<dbReference type="EMBL" id="PGGO01000006">
    <property type="protein sequence ID" value="PSH69065.1"/>
    <property type="molecule type" value="Genomic_DNA"/>
</dbReference>
<dbReference type="PROSITE" id="PS51257">
    <property type="entry name" value="PROKAR_LIPOPROTEIN"/>
    <property type="match status" value="1"/>
</dbReference>
<dbReference type="GO" id="GO:0030313">
    <property type="term" value="C:cell envelope"/>
    <property type="evidence" value="ECO:0007669"/>
    <property type="project" value="UniProtKB-SubCell"/>
</dbReference>
<dbReference type="InterPro" id="IPR018313">
    <property type="entry name" value="SBP_3_CS"/>
</dbReference>
<dbReference type="OrthoDB" id="9807134at2"/>
<gene>
    <name evidence="7" type="ORF">CU102_09655</name>
</gene>
<dbReference type="SUPFAM" id="SSF53850">
    <property type="entry name" value="Periplasmic binding protein-like II"/>
    <property type="match status" value="1"/>
</dbReference>
<keyword evidence="8" id="KW-1185">Reference proteome</keyword>
<dbReference type="InterPro" id="IPR001638">
    <property type="entry name" value="Solute-binding_3/MltF_N"/>
</dbReference>
<dbReference type="PANTHER" id="PTHR35936">
    <property type="entry name" value="MEMBRANE-BOUND LYTIC MUREIN TRANSGLYCOSYLASE F"/>
    <property type="match status" value="1"/>
</dbReference>
<dbReference type="PANTHER" id="PTHR35936:SF19">
    <property type="entry name" value="AMINO-ACID-BINDING PROTEIN YXEM-RELATED"/>
    <property type="match status" value="1"/>
</dbReference>
<accession>A0A2P7BRG6</accession>
<evidence type="ECO:0000259" key="6">
    <source>
        <dbReference type="SMART" id="SM00062"/>
    </source>
</evidence>
<dbReference type="AlphaFoldDB" id="A0A2P7BRG6"/>
<dbReference type="RefSeq" id="WP_106710888.1">
    <property type="nucleotide sequence ID" value="NZ_PGGO01000006.1"/>
</dbReference>
<comment type="similarity">
    <text evidence="2 4">Belongs to the bacterial solute-binding protein 3 family.</text>
</comment>
<comment type="subcellular location">
    <subcellularLocation>
        <location evidence="1">Cell envelope</location>
    </subcellularLocation>
</comment>
<dbReference type="Pfam" id="PF00497">
    <property type="entry name" value="SBP_bac_3"/>
    <property type="match status" value="1"/>
</dbReference>
<evidence type="ECO:0000313" key="7">
    <source>
        <dbReference type="EMBL" id="PSH69065.1"/>
    </source>
</evidence>
<protein>
    <submittedName>
        <fullName evidence="7">ABC transporter substrate-binding protein</fullName>
    </submittedName>
</protein>
<name>A0A2P7BRG6_9HYPH</name>
<dbReference type="Proteomes" id="UP000241444">
    <property type="component" value="Unassembled WGS sequence"/>
</dbReference>
<reference evidence="8" key="1">
    <citation type="submission" date="2017-11" db="EMBL/GenBank/DDBJ databases">
        <authorList>
            <person name="Kuznetsova I."/>
            <person name="Sazanova A."/>
            <person name="Chirak E."/>
            <person name="Safronova V."/>
            <person name="Willems A."/>
        </authorList>
    </citation>
    <scope>NUCLEOTIDE SEQUENCE [LARGE SCALE GENOMIC DNA]</scope>
    <source>
        <strain evidence="8">STM 196</strain>
    </source>
</reference>
<evidence type="ECO:0000256" key="5">
    <source>
        <dbReference type="SAM" id="SignalP"/>
    </source>
</evidence>
<evidence type="ECO:0000256" key="4">
    <source>
        <dbReference type="RuleBase" id="RU003744"/>
    </source>
</evidence>
<dbReference type="Gene3D" id="3.40.190.10">
    <property type="entry name" value="Periplasmic binding protein-like II"/>
    <property type="match status" value="2"/>
</dbReference>
<organism evidence="7 8">
    <name type="scientific">Phyllobacterium brassicacearum</name>
    <dbReference type="NCBI Taxonomy" id="314235"/>
    <lineage>
        <taxon>Bacteria</taxon>
        <taxon>Pseudomonadati</taxon>
        <taxon>Pseudomonadota</taxon>
        <taxon>Alphaproteobacteria</taxon>
        <taxon>Hyphomicrobiales</taxon>
        <taxon>Phyllobacteriaceae</taxon>
        <taxon>Phyllobacterium</taxon>
    </lineage>
</organism>
<feature type="chain" id="PRO_5015197365" evidence="5">
    <location>
        <begin position="23"/>
        <end position="253"/>
    </location>
</feature>
<proteinExistence type="inferred from homology"/>
<evidence type="ECO:0000256" key="1">
    <source>
        <dbReference type="ARBA" id="ARBA00004196"/>
    </source>
</evidence>
<comment type="caution">
    <text evidence="7">The sequence shown here is derived from an EMBL/GenBank/DDBJ whole genome shotgun (WGS) entry which is preliminary data.</text>
</comment>
<evidence type="ECO:0000256" key="3">
    <source>
        <dbReference type="ARBA" id="ARBA00022729"/>
    </source>
</evidence>
<dbReference type="PROSITE" id="PS01039">
    <property type="entry name" value="SBP_BACTERIAL_3"/>
    <property type="match status" value="1"/>
</dbReference>
<dbReference type="SMART" id="SM00062">
    <property type="entry name" value="PBPb"/>
    <property type="match status" value="1"/>
</dbReference>
<feature type="signal peptide" evidence="5">
    <location>
        <begin position="1"/>
        <end position="22"/>
    </location>
</feature>
<evidence type="ECO:0000256" key="2">
    <source>
        <dbReference type="ARBA" id="ARBA00010333"/>
    </source>
</evidence>
<evidence type="ECO:0000313" key="8">
    <source>
        <dbReference type="Proteomes" id="UP000241444"/>
    </source>
</evidence>
<sequence length="253" mass="27812">MKTTSFAVVTIAVLTFACVATADELKLKIATEGAYPPFNSIDASGNLVGFDVDIAKAVCHEMKATCSFIAVPWDDIIPRLENNQYDLIVASMSYTDARAKRMEFSDSYYRSHSAFAGDPNRFKDISPAALKGLRIAAGSQTIQSEYLQKAYTESTIVLTKDQPEAQKLLQAGEVDLVLADSIDLLTFLQAPESSKFDYVGDPVTNDFLKSSAHITAHKGNHALIAKVNEAISQIRLNGTYDRINNTYFPFSIY</sequence>
<keyword evidence="3 5" id="KW-0732">Signal</keyword>